<dbReference type="CDD" id="cd06664">
    <property type="entry name" value="IscU_like"/>
    <property type="match status" value="1"/>
</dbReference>
<evidence type="ECO:0000259" key="1">
    <source>
        <dbReference type="Pfam" id="PF01592"/>
    </source>
</evidence>
<reference evidence="2 3" key="1">
    <citation type="submission" date="2015-03" db="EMBL/GenBank/DDBJ databases">
        <title>Genome sequence of Mycoplasma meleagridis strain ATCC 25294.</title>
        <authorList>
            <person name="Yacoub E."/>
            <person name="Blanchard A."/>
            <person name="Sirand-Pugnet P."/>
            <person name="Mardassi B.B.A."/>
        </authorList>
    </citation>
    <scope>NUCLEOTIDE SEQUENCE [LARGE SCALE GENOMIC DNA]</scope>
    <source>
        <strain evidence="2 3">ATCC 25294</strain>
    </source>
</reference>
<dbReference type="PATRIC" id="fig|1264554.4.peg.454"/>
<dbReference type="Proteomes" id="UP000033750">
    <property type="component" value="Unassembled WGS sequence"/>
</dbReference>
<dbReference type="STRING" id="29561.MM26B8_02280"/>
<organism evidence="2 3">
    <name type="scientific">Mycoplasmopsis meleagridis ATCC 25294</name>
    <dbReference type="NCBI Taxonomy" id="1264554"/>
    <lineage>
        <taxon>Bacteria</taxon>
        <taxon>Bacillati</taxon>
        <taxon>Mycoplasmatota</taxon>
        <taxon>Mycoplasmoidales</taxon>
        <taxon>Metamycoplasmataceae</taxon>
        <taxon>Mycoplasmopsis</taxon>
    </lineage>
</organism>
<dbReference type="GO" id="GO:0016226">
    <property type="term" value="P:iron-sulfur cluster assembly"/>
    <property type="evidence" value="ECO:0007669"/>
    <property type="project" value="InterPro"/>
</dbReference>
<protein>
    <submittedName>
        <fullName evidence="2">Iron-sulfur cluster assembly scaffold protein</fullName>
    </submittedName>
</protein>
<dbReference type="Gene3D" id="3.90.1010.10">
    <property type="match status" value="1"/>
</dbReference>
<dbReference type="GO" id="GO:0051536">
    <property type="term" value="F:iron-sulfur cluster binding"/>
    <property type="evidence" value="ECO:0007669"/>
    <property type="project" value="InterPro"/>
</dbReference>
<proteinExistence type="predicted"/>
<accession>A0A0F5H0U9</accession>
<feature type="domain" description="NIF system FeS cluster assembly NifU N-terminal" evidence="1">
    <location>
        <begin position="2"/>
        <end position="112"/>
    </location>
</feature>
<name>A0A0F5H0U9_9BACT</name>
<sequence>MQHYLNPSFKKSNLLNIKIEKFGQSCSDHLLFNYEVKEKKITNLYYDGQGCAFFLASSDILCSYLNNKSIPEAISFLKTYQKLIREESKLTKEEEKMLDQLMVFDNVKAHYNRVNCCLMLADSLLEKLENE</sequence>
<evidence type="ECO:0000313" key="2">
    <source>
        <dbReference type="EMBL" id="KKB26828.1"/>
    </source>
</evidence>
<gene>
    <name evidence="2" type="primary">iscU</name>
    <name evidence="2" type="ORF">MMELEA_05100</name>
</gene>
<dbReference type="GO" id="GO:0005506">
    <property type="term" value="F:iron ion binding"/>
    <property type="evidence" value="ECO:0007669"/>
    <property type="project" value="InterPro"/>
</dbReference>
<dbReference type="SUPFAM" id="SSF82649">
    <property type="entry name" value="SufE/NifU"/>
    <property type="match status" value="1"/>
</dbReference>
<comment type="caution">
    <text evidence="2">The sequence shown here is derived from an EMBL/GenBank/DDBJ whole genome shotgun (WGS) entry which is preliminary data.</text>
</comment>
<dbReference type="InterPro" id="IPR002871">
    <property type="entry name" value="NIF_FeS_clus_asmbl_NifU_N"/>
</dbReference>
<keyword evidence="3" id="KW-1185">Reference proteome</keyword>
<dbReference type="EMBL" id="JZXN01000016">
    <property type="protein sequence ID" value="KKB26828.1"/>
    <property type="molecule type" value="Genomic_DNA"/>
</dbReference>
<dbReference type="AlphaFoldDB" id="A0A0F5H0U9"/>
<dbReference type="Pfam" id="PF01592">
    <property type="entry name" value="NifU_N"/>
    <property type="match status" value="1"/>
</dbReference>
<evidence type="ECO:0000313" key="3">
    <source>
        <dbReference type="Proteomes" id="UP000033750"/>
    </source>
</evidence>